<keyword evidence="5" id="KW-0456">Lyase</keyword>
<dbReference type="EMBL" id="KZ819300">
    <property type="protein sequence ID" value="PWN96134.1"/>
    <property type="molecule type" value="Genomic_DNA"/>
</dbReference>
<dbReference type="UniPathway" id="UPA00896">
    <property type="reaction ID" value="UER00863"/>
</dbReference>
<dbReference type="OrthoDB" id="1905920at2759"/>
<evidence type="ECO:0000256" key="1">
    <source>
        <dbReference type="ARBA" id="ARBA00005143"/>
    </source>
</evidence>
<name>A0A316Z4W5_9BASI</name>
<dbReference type="InterPro" id="IPR000891">
    <property type="entry name" value="PYR_CT"/>
</dbReference>
<dbReference type="AlphaFoldDB" id="A0A316Z4W5"/>
<dbReference type="FunFam" id="3.20.20.70:FF:000201">
    <property type="entry name" value="Hydroxymethylglutaryl-CoA lyase"/>
    <property type="match status" value="1"/>
</dbReference>
<protein>
    <recommendedName>
        <fullName evidence="3">hydroxymethylglutaryl-CoA lyase</fullName>
        <ecNumber evidence="3">4.1.3.4</ecNumber>
    </recommendedName>
</protein>
<evidence type="ECO:0000256" key="6">
    <source>
        <dbReference type="ARBA" id="ARBA00049877"/>
    </source>
</evidence>
<dbReference type="SUPFAM" id="SSF51569">
    <property type="entry name" value="Aldolase"/>
    <property type="match status" value="1"/>
</dbReference>
<dbReference type="GeneID" id="37267880"/>
<keyword evidence="4" id="KW-0479">Metal-binding</keyword>
<accession>A0A316Z4W5</accession>
<dbReference type="GO" id="GO:0006552">
    <property type="term" value="P:L-leucine catabolic process"/>
    <property type="evidence" value="ECO:0007669"/>
    <property type="project" value="TreeGrafter"/>
</dbReference>
<dbReference type="PROSITE" id="PS50991">
    <property type="entry name" value="PYR_CT"/>
    <property type="match status" value="1"/>
</dbReference>
<dbReference type="RefSeq" id="XP_025596413.1">
    <property type="nucleotide sequence ID" value="XM_025740334.1"/>
</dbReference>
<dbReference type="GO" id="GO:0046872">
    <property type="term" value="F:metal ion binding"/>
    <property type="evidence" value="ECO:0007669"/>
    <property type="project" value="UniProtKB-KW"/>
</dbReference>
<dbReference type="NCBIfam" id="NF004283">
    <property type="entry name" value="PRK05692.1"/>
    <property type="match status" value="1"/>
</dbReference>
<proteinExistence type="inferred from homology"/>
<organism evidence="8 9">
    <name type="scientific">Tilletiopsis washingtonensis</name>
    <dbReference type="NCBI Taxonomy" id="58919"/>
    <lineage>
        <taxon>Eukaryota</taxon>
        <taxon>Fungi</taxon>
        <taxon>Dikarya</taxon>
        <taxon>Basidiomycota</taxon>
        <taxon>Ustilaginomycotina</taxon>
        <taxon>Exobasidiomycetes</taxon>
        <taxon>Entylomatales</taxon>
        <taxon>Entylomatales incertae sedis</taxon>
        <taxon>Tilletiopsis</taxon>
    </lineage>
</organism>
<evidence type="ECO:0000256" key="2">
    <source>
        <dbReference type="ARBA" id="ARBA00009405"/>
    </source>
</evidence>
<comment type="similarity">
    <text evidence="2">Belongs to the HMG-CoA lyase family.</text>
</comment>
<dbReference type="GO" id="GO:0046951">
    <property type="term" value="P:ketone body biosynthetic process"/>
    <property type="evidence" value="ECO:0007669"/>
    <property type="project" value="TreeGrafter"/>
</dbReference>
<dbReference type="EC" id="4.1.3.4" evidence="3"/>
<comment type="pathway">
    <text evidence="1">Metabolic intermediate metabolism; (S)-3-hydroxy-3-methylglutaryl-CoA degradation; acetoacetate from (S)-3-hydroxy-3-methylglutaryl-CoA: step 1/1.</text>
</comment>
<dbReference type="GO" id="GO:0004419">
    <property type="term" value="F:hydroxymethylglutaryl-CoA lyase activity"/>
    <property type="evidence" value="ECO:0007669"/>
    <property type="project" value="UniProtKB-EC"/>
</dbReference>
<evidence type="ECO:0000256" key="3">
    <source>
        <dbReference type="ARBA" id="ARBA00012910"/>
    </source>
</evidence>
<feature type="domain" description="Pyruvate carboxyltransferase" evidence="7">
    <location>
        <begin position="31"/>
        <end position="307"/>
    </location>
</feature>
<dbReference type="STRING" id="58919.A0A316Z4W5"/>
<evidence type="ECO:0000313" key="9">
    <source>
        <dbReference type="Proteomes" id="UP000245946"/>
    </source>
</evidence>
<dbReference type="PANTHER" id="PTHR42738">
    <property type="entry name" value="HYDROXYMETHYLGLUTARYL-COA LYASE"/>
    <property type="match status" value="1"/>
</dbReference>
<sequence>MLGLLARPARAASLLQRCASSAAAPAARGHVKIVEVSPRDGLQNEARVVPTATKLELVRRLVAAGATCVEAGAFVSPKWVPQMADSPQILQQIAQQRGVSYPFLVPNDKGLAALLDIAGPRGSAPGQTDEIAIFTAATDAFARANTNCSVAESLERLAPVTQRALDAGLRVRGYVSVVGGCPYQGDVDPAHVGAVAKALLDMGCYEVSLGDTVGVATPAAMLAVLNECTRHAPVERFAAHCHDTFGTGLANVLACVDAGVRTVDAAVAGLGGCPYSPGATGNIDTESVVYALHESGYSTGFDLAALARIGGWISEEIGRPNGSSAGRALLAREAKAQRDAQKETRARL</sequence>
<evidence type="ECO:0000256" key="5">
    <source>
        <dbReference type="ARBA" id="ARBA00023239"/>
    </source>
</evidence>
<dbReference type="InterPro" id="IPR013785">
    <property type="entry name" value="Aldolase_TIM"/>
</dbReference>
<evidence type="ECO:0000256" key="4">
    <source>
        <dbReference type="ARBA" id="ARBA00022723"/>
    </source>
</evidence>
<evidence type="ECO:0000313" key="8">
    <source>
        <dbReference type="EMBL" id="PWN96134.1"/>
    </source>
</evidence>
<dbReference type="PANTHER" id="PTHR42738:SF7">
    <property type="entry name" value="HYDROXYMETHYLGLUTARYL-COA LYASE"/>
    <property type="match status" value="1"/>
</dbReference>
<dbReference type="InterPro" id="IPR043594">
    <property type="entry name" value="HMGL"/>
</dbReference>
<evidence type="ECO:0000259" key="7">
    <source>
        <dbReference type="PROSITE" id="PS50991"/>
    </source>
</evidence>
<dbReference type="Pfam" id="PF00682">
    <property type="entry name" value="HMGL-like"/>
    <property type="match status" value="1"/>
</dbReference>
<dbReference type="Proteomes" id="UP000245946">
    <property type="component" value="Unassembled WGS sequence"/>
</dbReference>
<dbReference type="Gene3D" id="3.20.20.70">
    <property type="entry name" value="Aldolase class I"/>
    <property type="match status" value="1"/>
</dbReference>
<reference evidence="8 9" key="1">
    <citation type="journal article" date="2018" name="Mol. Biol. Evol.">
        <title>Broad Genomic Sampling Reveals a Smut Pathogenic Ancestry of the Fungal Clade Ustilaginomycotina.</title>
        <authorList>
            <person name="Kijpornyongpan T."/>
            <person name="Mondo S.J."/>
            <person name="Barry K."/>
            <person name="Sandor L."/>
            <person name="Lee J."/>
            <person name="Lipzen A."/>
            <person name="Pangilinan J."/>
            <person name="LaButti K."/>
            <person name="Hainaut M."/>
            <person name="Henrissat B."/>
            <person name="Grigoriev I.V."/>
            <person name="Spatafora J.W."/>
            <person name="Aime M.C."/>
        </authorList>
    </citation>
    <scope>NUCLEOTIDE SEQUENCE [LARGE SCALE GENOMIC DNA]</scope>
    <source>
        <strain evidence="8 9">MCA 4186</strain>
    </source>
</reference>
<gene>
    <name evidence="8" type="ORF">FA09DRAFT_300426</name>
</gene>
<comment type="catalytic activity">
    <reaction evidence="6">
        <text>(3S)-3-hydroxy-3-methylglutaryl-CoA = acetoacetate + acetyl-CoA</text>
        <dbReference type="Rhea" id="RHEA:24404"/>
        <dbReference type="ChEBI" id="CHEBI:13705"/>
        <dbReference type="ChEBI" id="CHEBI:43074"/>
        <dbReference type="ChEBI" id="CHEBI:57288"/>
        <dbReference type="EC" id="4.1.3.4"/>
    </reaction>
</comment>
<dbReference type="CDD" id="cd07938">
    <property type="entry name" value="DRE_TIM_HMGL"/>
    <property type="match status" value="1"/>
</dbReference>
<keyword evidence="9" id="KW-1185">Reference proteome</keyword>